<evidence type="ECO:0000256" key="1">
    <source>
        <dbReference type="SAM" id="MobiDB-lite"/>
    </source>
</evidence>
<accession>A0A7R9LT03</accession>
<evidence type="ECO:0000313" key="2">
    <source>
        <dbReference type="EMBL" id="CAD7646693.1"/>
    </source>
</evidence>
<name>A0A7R9LT03_9ACAR</name>
<feature type="compositionally biased region" description="Polar residues" evidence="1">
    <location>
        <begin position="179"/>
        <end position="191"/>
    </location>
</feature>
<dbReference type="EMBL" id="CAJPVJ010002477">
    <property type="protein sequence ID" value="CAG2166335.1"/>
    <property type="molecule type" value="Genomic_DNA"/>
</dbReference>
<feature type="compositionally biased region" description="Low complexity" evidence="1">
    <location>
        <begin position="154"/>
        <end position="164"/>
    </location>
</feature>
<reference evidence="2" key="1">
    <citation type="submission" date="2020-11" db="EMBL/GenBank/DDBJ databases">
        <authorList>
            <person name="Tran Van P."/>
        </authorList>
    </citation>
    <scope>NUCLEOTIDE SEQUENCE</scope>
</reference>
<dbReference type="Proteomes" id="UP000728032">
    <property type="component" value="Unassembled WGS sequence"/>
</dbReference>
<dbReference type="AlphaFoldDB" id="A0A7R9LT03"/>
<protein>
    <submittedName>
        <fullName evidence="2">Uncharacterized protein</fullName>
    </submittedName>
</protein>
<proteinExistence type="predicted"/>
<dbReference type="EMBL" id="OC917302">
    <property type="protein sequence ID" value="CAD7646693.1"/>
    <property type="molecule type" value="Genomic_DNA"/>
</dbReference>
<organism evidence="2">
    <name type="scientific">Oppiella nova</name>
    <dbReference type="NCBI Taxonomy" id="334625"/>
    <lineage>
        <taxon>Eukaryota</taxon>
        <taxon>Metazoa</taxon>
        <taxon>Ecdysozoa</taxon>
        <taxon>Arthropoda</taxon>
        <taxon>Chelicerata</taxon>
        <taxon>Arachnida</taxon>
        <taxon>Acari</taxon>
        <taxon>Acariformes</taxon>
        <taxon>Sarcoptiformes</taxon>
        <taxon>Oribatida</taxon>
        <taxon>Brachypylina</taxon>
        <taxon>Oppioidea</taxon>
        <taxon>Oppiidae</taxon>
        <taxon>Oppiella</taxon>
    </lineage>
</organism>
<keyword evidence="3" id="KW-1185">Reference proteome</keyword>
<feature type="non-terminal residue" evidence="2">
    <location>
        <position position="1"/>
    </location>
</feature>
<sequence>SDNYLEVNDRPNDRQFESLFKRIISVDKWSQPETQQDIEDTKIVGFCLKTKDLSTNEKLFVNFCHSSMMKAPTLDLNEEELRQLLASEDSTTPTLDLNEEELRQLLASEDSTSFTIPLILSQFKPTVDKSGSDDGNDGLDYEYVNTNINNKLIENINNSNNDGNYGPKTKSDSDRVKRPQTQTILNHSPLV</sequence>
<evidence type="ECO:0000313" key="3">
    <source>
        <dbReference type="Proteomes" id="UP000728032"/>
    </source>
</evidence>
<feature type="region of interest" description="Disordered" evidence="1">
    <location>
        <begin position="154"/>
        <end position="191"/>
    </location>
</feature>
<dbReference type="OrthoDB" id="6492656at2759"/>
<gene>
    <name evidence="2" type="ORF">ONB1V03_LOCUS5859</name>
</gene>